<reference evidence="4" key="1">
    <citation type="submission" date="2025-08" db="UniProtKB">
        <authorList>
            <consortium name="RefSeq"/>
        </authorList>
    </citation>
    <scope>IDENTIFICATION</scope>
    <source>
        <tissue evidence="4">Whole sample</tissue>
    </source>
</reference>
<dbReference type="Proteomes" id="UP000694844">
    <property type="component" value="Chromosome 9"/>
</dbReference>
<dbReference type="KEGG" id="cvn:111114376"/>
<protein>
    <submittedName>
        <fullName evidence="4">Multiple epidermal growth factor-like domains protein 10</fullName>
    </submittedName>
</protein>
<dbReference type="GeneID" id="111114376"/>
<dbReference type="SUPFAM" id="SSF49785">
    <property type="entry name" value="Galactose-binding domain-like"/>
    <property type="match status" value="1"/>
</dbReference>
<dbReference type="OrthoDB" id="6043889at2759"/>
<proteinExistence type="predicted"/>
<sequence>MMIGLVFSLLFVTSVSCFVNVIHDENLYGNATMGANPQRLDWSANRAIDGNINQDYTSGSCAITNIDVNRNTSIWWKVWLERPFNIAYLEIYFEKNTYKKATGFSIFTFDTENLDPVRDPKRLVYQHDPMSGCPPTIQNITVNKVTQGIMFTNERPPGYTSNCSGDNTMYTGIELCELKAMGCDQHRYLGCDVECPSKCKDKLCDAFNGSCIYGCNRTHFLPPHCNACIPHYYGGDCNTPCGQCRGGDVCDSVTGYCPNGCKPHWTGLRCDGCVPEYFGSDCNTSCGQCRGDDVCNNVTGYCLHGCKPHWTGVRCDVCSPQHYGRDCNTKCGQCRGDDVCDYTTGACPHGCKQHWNGTRCDVCATNYYGSDCNTPCGQCKGDDVCDSVTGHCSHGCKPHWTGLGCDAFVKNYTMV</sequence>
<evidence type="ECO:0000256" key="1">
    <source>
        <dbReference type="ARBA" id="ARBA00022536"/>
    </source>
</evidence>
<dbReference type="PANTHER" id="PTHR24043:SF8">
    <property type="entry name" value="EGF-LIKE DOMAIN-CONTAINING PROTEIN"/>
    <property type="match status" value="1"/>
</dbReference>
<keyword evidence="2" id="KW-0732">Signal</keyword>
<dbReference type="InterPro" id="IPR008979">
    <property type="entry name" value="Galactose-bd-like_sf"/>
</dbReference>
<evidence type="ECO:0000313" key="4">
    <source>
        <dbReference type="RefSeq" id="XP_022308377.1"/>
    </source>
</evidence>
<name>A0A8B8BYA4_CRAVI</name>
<gene>
    <name evidence="4" type="primary">LOC111114376</name>
</gene>
<feature type="signal peptide" evidence="2">
    <location>
        <begin position="1"/>
        <end position="17"/>
    </location>
</feature>
<dbReference type="RefSeq" id="XP_022308377.1">
    <property type="nucleotide sequence ID" value="XM_022452669.1"/>
</dbReference>
<dbReference type="Gene3D" id="2.60.120.260">
    <property type="entry name" value="Galactose-binding domain-like"/>
    <property type="match status" value="1"/>
</dbReference>
<accession>A0A8B8BYA4</accession>
<organism evidence="3 4">
    <name type="scientific">Crassostrea virginica</name>
    <name type="common">Eastern oyster</name>
    <dbReference type="NCBI Taxonomy" id="6565"/>
    <lineage>
        <taxon>Eukaryota</taxon>
        <taxon>Metazoa</taxon>
        <taxon>Spiralia</taxon>
        <taxon>Lophotrochozoa</taxon>
        <taxon>Mollusca</taxon>
        <taxon>Bivalvia</taxon>
        <taxon>Autobranchia</taxon>
        <taxon>Pteriomorphia</taxon>
        <taxon>Ostreida</taxon>
        <taxon>Ostreoidea</taxon>
        <taxon>Ostreidae</taxon>
        <taxon>Crassostrea</taxon>
    </lineage>
</organism>
<dbReference type="AlphaFoldDB" id="A0A8B8BYA4"/>
<dbReference type="Gene3D" id="2.170.300.10">
    <property type="entry name" value="Tie2 ligand-binding domain superfamily"/>
    <property type="match status" value="1"/>
</dbReference>
<evidence type="ECO:0000313" key="3">
    <source>
        <dbReference type="Proteomes" id="UP000694844"/>
    </source>
</evidence>
<dbReference type="InterPro" id="IPR042635">
    <property type="entry name" value="MEGF10/SREC1/2-like"/>
</dbReference>
<feature type="chain" id="PRO_5034402389" evidence="2">
    <location>
        <begin position="18"/>
        <end position="415"/>
    </location>
</feature>
<dbReference type="PANTHER" id="PTHR24043">
    <property type="entry name" value="SCAVENGER RECEPTOR CLASS F"/>
    <property type="match status" value="1"/>
</dbReference>
<dbReference type="GO" id="GO:0005044">
    <property type="term" value="F:scavenger receptor activity"/>
    <property type="evidence" value="ECO:0007669"/>
    <property type="project" value="InterPro"/>
</dbReference>
<evidence type="ECO:0000256" key="2">
    <source>
        <dbReference type="SAM" id="SignalP"/>
    </source>
</evidence>
<keyword evidence="3" id="KW-1185">Reference proteome</keyword>
<keyword evidence="1" id="KW-0245">EGF-like domain</keyword>